<reference evidence="1" key="1">
    <citation type="submission" date="2020-12" db="EMBL/GenBank/DDBJ databases">
        <authorList>
            <person name="Iha C."/>
        </authorList>
    </citation>
    <scope>NUCLEOTIDE SEQUENCE</scope>
</reference>
<evidence type="ECO:0000313" key="1">
    <source>
        <dbReference type="EMBL" id="CAD7701231.1"/>
    </source>
</evidence>
<dbReference type="AlphaFoldDB" id="A0A8S1J4V8"/>
<dbReference type="Pfam" id="PF05542">
    <property type="entry name" value="DUF760"/>
    <property type="match status" value="2"/>
</dbReference>
<keyword evidence="2" id="KW-1185">Reference proteome</keyword>
<evidence type="ECO:0000313" key="2">
    <source>
        <dbReference type="Proteomes" id="UP000708148"/>
    </source>
</evidence>
<dbReference type="PANTHER" id="PTHR33598:SF4">
    <property type="entry name" value="OS02G0833400 PROTEIN"/>
    <property type="match status" value="1"/>
</dbReference>
<organism evidence="1 2">
    <name type="scientific">Ostreobium quekettii</name>
    <dbReference type="NCBI Taxonomy" id="121088"/>
    <lineage>
        <taxon>Eukaryota</taxon>
        <taxon>Viridiplantae</taxon>
        <taxon>Chlorophyta</taxon>
        <taxon>core chlorophytes</taxon>
        <taxon>Ulvophyceae</taxon>
        <taxon>TCBD clade</taxon>
        <taxon>Bryopsidales</taxon>
        <taxon>Ostreobineae</taxon>
        <taxon>Ostreobiaceae</taxon>
        <taxon>Ostreobium</taxon>
    </lineage>
</organism>
<proteinExistence type="predicted"/>
<dbReference type="OrthoDB" id="4115at2759"/>
<comment type="caution">
    <text evidence="1">The sequence shown here is derived from an EMBL/GenBank/DDBJ whole genome shotgun (WGS) entry which is preliminary data.</text>
</comment>
<sequence>MPHIAGVVAGTSDGPAARSGLDPCRRRAWALRPDFLPVALLRRQMLHRPAIARRRGGPGLAGRRGLAVCAAHVSAQNPGRDSQGETKEGDDRRELLLRYVREVEPQVMEEFMLAAPTQVIEAMQHTLTNMLGSLPPQFFDVRISTMGENISQLMYTVILTGYMFRNAQYRLELHRSLGLLPSGDEDFDMASEGPYASTAQKTKVQGDVVRWNKETGPETMSAVQYMEQLEEEIKMLRGQVEQQRTEIGANDLLEYIKGLDGPALKSLGVEGAGEEVLLAMNIFIQRLMGTSDNTELRTTSCDSTAIELARLLYWLMVVGYNLRTLEVRSEMDWTYNAPTLGPPDDV</sequence>
<dbReference type="InterPro" id="IPR008479">
    <property type="entry name" value="DUF760"/>
</dbReference>
<dbReference type="EMBL" id="CAJHUC010001465">
    <property type="protein sequence ID" value="CAD7701231.1"/>
    <property type="molecule type" value="Genomic_DNA"/>
</dbReference>
<dbReference type="Proteomes" id="UP000708148">
    <property type="component" value="Unassembled WGS sequence"/>
</dbReference>
<dbReference type="PANTHER" id="PTHR33598">
    <property type="entry name" value="OS02G0833400 PROTEIN"/>
    <property type="match status" value="1"/>
</dbReference>
<gene>
    <name evidence="1" type="ORF">OSTQU699_LOCUS6590</name>
</gene>
<protein>
    <submittedName>
        <fullName evidence="1">Uncharacterized protein</fullName>
    </submittedName>
</protein>
<accession>A0A8S1J4V8</accession>
<name>A0A8S1J4V8_9CHLO</name>